<dbReference type="SUPFAM" id="SSF160897">
    <property type="entry name" value="Taf5 N-terminal domain-like"/>
    <property type="match status" value="1"/>
</dbReference>
<dbReference type="PANTHER" id="PTHR19879:SF1">
    <property type="entry name" value="CANNONBALL-RELATED"/>
    <property type="match status" value="1"/>
</dbReference>
<evidence type="ECO:0000259" key="9">
    <source>
        <dbReference type="Pfam" id="PF04494"/>
    </source>
</evidence>
<dbReference type="Pfam" id="PF00400">
    <property type="entry name" value="WD40"/>
    <property type="match status" value="5"/>
</dbReference>
<dbReference type="Gene3D" id="2.130.10.10">
    <property type="entry name" value="YVTN repeat-like/Quinoprotein amine dehydrogenase"/>
    <property type="match status" value="2"/>
</dbReference>
<accession>A0AAV0T1W2</accession>
<keyword evidence="6" id="KW-0539">Nucleus</keyword>
<feature type="domain" description="TFIID subunit TAF5 NTD2" evidence="9">
    <location>
        <begin position="84"/>
        <end position="210"/>
    </location>
</feature>
<keyword evidence="2 7" id="KW-0853">WD repeat</keyword>
<evidence type="ECO:0000313" key="11">
    <source>
        <dbReference type="Proteomes" id="UP001162031"/>
    </source>
</evidence>
<dbReference type="InterPro" id="IPR015943">
    <property type="entry name" value="WD40/YVTN_repeat-like_dom_sf"/>
</dbReference>
<dbReference type="PANTHER" id="PTHR19879">
    <property type="entry name" value="TRANSCRIPTION INITIATION FACTOR TFIID"/>
    <property type="match status" value="1"/>
</dbReference>
<evidence type="ECO:0000256" key="8">
    <source>
        <dbReference type="SAM" id="MobiDB-lite"/>
    </source>
</evidence>
<protein>
    <recommendedName>
        <fullName evidence="9">TFIID subunit TAF5 NTD2 domain-containing protein</fullName>
    </recommendedName>
</protein>
<dbReference type="Proteomes" id="UP001162031">
    <property type="component" value="Unassembled WGS sequence"/>
</dbReference>
<dbReference type="InterPro" id="IPR001680">
    <property type="entry name" value="WD40_rpt"/>
</dbReference>
<dbReference type="GO" id="GO:0006367">
    <property type="term" value="P:transcription initiation at RNA polymerase II promoter"/>
    <property type="evidence" value="ECO:0007669"/>
    <property type="project" value="TreeGrafter"/>
</dbReference>
<evidence type="ECO:0000256" key="5">
    <source>
        <dbReference type="ARBA" id="ARBA00023163"/>
    </source>
</evidence>
<proteinExistence type="predicted"/>
<dbReference type="PROSITE" id="PS00678">
    <property type="entry name" value="WD_REPEATS_1"/>
    <property type="match status" value="3"/>
</dbReference>
<evidence type="ECO:0000256" key="2">
    <source>
        <dbReference type="ARBA" id="ARBA00022574"/>
    </source>
</evidence>
<reference evidence="10" key="1">
    <citation type="submission" date="2022-12" db="EMBL/GenBank/DDBJ databases">
        <authorList>
            <person name="Webb A."/>
        </authorList>
    </citation>
    <scope>NUCLEOTIDE SEQUENCE</scope>
    <source>
        <strain evidence="10">Hp1</strain>
    </source>
</reference>
<feature type="repeat" description="WD" evidence="7">
    <location>
        <begin position="573"/>
        <end position="614"/>
    </location>
</feature>
<dbReference type="AlphaFoldDB" id="A0AAV0T1W2"/>
<feature type="repeat" description="WD" evidence="7">
    <location>
        <begin position="615"/>
        <end position="656"/>
    </location>
</feature>
<comment type="caution">
    <text evidence="10">The sequence shown here is derived from an EMBL/GenBank/DDBJ whole genome shotgun (WGS) entry which is preliminary data.</text>
</comment>
<evidence type="ECO:0000256" key="6">
    <source>
        <dbReference type="ARBA" id="ARBA00023242"/>
    </source>
</evidence>
<gene>
    <name evidence="10" type="ORF">HBR001_LOCUS626</name>
</gene>
<dbReference type="SMART" id="SM00320">
    <property type="entry name" value="WD40"/>
    <property type="match status" value="6"/>
</dbReference>
<name>A0AAV0T1W2_HYABA</name>
<organism evidence="10 11">
    <name type="scientific">Hyaloperonospora brassicae</name>
    <name type="common">Brassica downy mildew</name>
    <name type="synonym">Peronospora brassicae</name>
    <dbReference type="NCBI Taxonomy" id="162125"/>
    <lineage>
        <taxon>Eukaryota</taxon>
        <taxon>Sar</taxon>
        <taxon>Stramenopiles</taxon>
        <taxon>Oomycota</taxon>
        <taxon>Peronosporomycetes</taxon>
        <taxon>Peronosporales</taxon>
        <taxon>Peronosporaceae</taxon>
        <taxon>Hyaloperonospora</taxon>
    </lineage>
</organism>
<dbReference type="PROSITE" id="PS50294">
    <property type="entry name" value="WD_REPEATS_REGION"/>
    <property type="match status" value="5"/>
</dbReference>
<dbReference type="InterPro" id="IPR020472">
    <property type="entry name" value="WD40_PAC1"/>
</dbReference>
<dbReference type="PROSITE" id="PS50082">
    <property type="entry name" value="WD_REPEATS_2"/>
    <property type="match status" value="5"/>
</dbReference>
<dbReference type="CDD" id="cd00200">
    <property type="entry name" value="WD40"/>
    <property type="match status" value="1"/>
</dbReference>
<evidence type="ECO:0000256" key="4">
    <source>
        <dbReference type="ARBA" id="ARBA00023015"/>
    </source>
</evidence>
<dbReference type="InterPro" id="IPR037264">
    <property type="entry name" value="TFIID_NTD2_sf"/>
</dbReference>
<dbReference type="GO" id="GO:0016251">
    <property type="term" value="F:RNA polymerase II general transcription initiation factor activity"/>
    <property type="evidence" value="ECO:0007669"/>
    <property type="project" value="TreeGrafter"/>
</dbReference>
<feature type="repeat" description="WD" evidence="7">
    <location>
        <begin position="699"/>
        <end position="733"/>
    </location>
</feature>
<dbReference type="InterPro" id="IPR036322">
    <property type="entry name" value="WD40_repeat_dom_sf"/>
</dbReference>
<dbReference type="Pfam" id="PF04494">
    <property type="entry name" value="TFIID_NTD2"/>
    <property type="match status" value="1"/>
</dbReference>
<keyword evidence="5" id="KW-0804">Transcription</keyword>
<dbReference type="GO" id="GO:0005669">
    <property type="term" value="C:transcription factor TFIID complex"/>
    <property type="evidence" value="ECO:0007669"/>
    <property type="project" value="TreeGrafter"/>
</dbReference>
<evidence type="ECO:0000256" key="3">
    <source>
        <dbReference type="ARBA" id="ARBA00022737"/>
    </source>
</evidence>
<feature type="compositionally biased region" description="Basic and acidic residues" evidence="8">
    <location>
        <begin position="360"/>
        <end position="378"/>
    </location>
</feature>
<dbReference type="EMBL" id="CANTFL010000080">
    <property type="protein sequence ID" value="CAI5711257.1"/>
    <property type="molecule type" value="Genomic_DNA"/>
</dbReference>
<dbReference type="SUPFAM" id="SSF50978">
    <property type="entry name" value="WD40 repeat-like"/>
    <property type="match status" value="1"/>
</dbReference>
<sequence>MPSLAGVPAKADTTAAVMDALLLKYLQTRGYHVQKGDDTRPPCGAASSVPIEDVSIDHYARQLGLTTEACAANHVLFYGLTGGDPATYDEAYRKLMDWICNSLDMYRNELHAVAFPVFVHCYLELLAKGFMDEGRAFFHRHARDHTRLHLEELRTLSLVFSQPQMQENEYVREILHSKFNVEMSLLSFELLNTFLSQERLFVLLSIVNERVNLVVTSKQPGIQIQQLQDATTPDVRNNLEPTNDAASGFKTPDELALAVAASDAPRESEVAMPLTTGPYDVDYMVRTAGGNGAAAIERMGYTVQDLNAIPISWGVFPERKVHDPVADEGEDNGGMGKEFGANASGVAGSNAAVSGSSGSHEADGDKANGGDNSKDKGKVVGLSADVNRKHKRAKLSSGGMSGMKKELLEETGPLPDRNNAYNTEVLEKLVLRTSATMKEHILEDVRARAQVSRSALPSALCFTLLNSATHINNICFSDDVTMVGAACGDASFRVWRNDDQPLGTATGSAYQGNRGSHHTETEEDEKMAVLRGHTGAVYGASFSPDNRFALTASADSTVRLWSMAAKSNLVVYRSHHGSPVWDVTFAPLGYYFATCSMDRTARLWSTDHMTPLRIFAGHLSDVDCVRFHPNHNYLATGSSDKTVRLWDVQSGKCVRVFTGHFRGVQCLAFSRNGRYLASSGEDQYINIWDLHAGKRLETLMGHKAMVTSLDFSQESTILASGGMDSTVRLWDMKALAEKPTTYSALSGAMRKLHVSASDAGERNGSTRLPGRSRFVKPMSVVRQGAVQELPSSRFLLKTLRSKQTPMYRVHFTPRNLLLAGGVFQPKMET</sequence>
<dbReference type="Gene3D" id="1.25.40.500">
    <property type="entry name" value="TFIID subunit TAF5, NTD2 domain"/>
    <property type="match status" value="1"/>
</dbReference>
<evidence type="ECO:0000256" key="7">
    <source>
        <dbReference type="PROSITE-ProRule" id="PRU00221"/>
    </source>
</evidence>
<keyword evidence="3" id="KW-0677">Repeat</keyword>
<evidence type="ECO:0000313" key="10">
    <source>
        <dbReference type="EMBL" id="CAI5711257.1"/>
    </source>
</evidence>
<feature type="repeat" description="WD" evidence="7">
    <location>
        <begin position="657"/>
        <end position="698"/>
    </location>
</feature>
<comment type="subcellular location">
    <subcellularLocation>
        <location evidence="1">Nucleus</location>
    </subcellularLocation>
</comment>
<dbReference type="InterPro" id="IPR019775">
    <property type="entry name" value="WD40_repeat_CS"/>
</dbReference>
<keyword evidence="11" id="KW-1185">Reference proteome</keyword>
<feature type="repeat" description="WD" evidence="7">
    <location>
        <begin position="530"/>
        <end position="571"/>
    </location>
</feature>
<dbReference type="CDD" id="cd08044">
    <property type="entry name" value="TAF5_NTD2"/>
    <property type="match status" value="1"/>
</dbReference>
<feature type="compositionally biased region" description="Low complexity" evidence="8">
    <location>
        <begin position="340"/>
        <end position="359"/>
    </location>
</feature>
<evidence type="ECO:0000256" key="1">
    <source>
        <dbReference type="ARBA" id="ARBA00004123"/>
    </source>
</evidence>
<keyword evidence="4" id="KW-0805">Transcription regulation</keyword>
<feature type="region of interest" description="Disordered" evidence="8">
    <location>
        <begin position="323"/>
        <end position="383"/>
    </location>
</feature>
<dbReference type="PRINTS" id="PR00320">
    <property type="entry name" value="GPROTEINBRPT"/>
</dbReference>
<dbReference type="InterPro" id="IPR007582">
    <property type="entry name" value="TFIID_NTD2"/>
</dbReference>